<reference evidence="2" key="1">
    <citation type="submission" date="2025-08" db="UniProtKB">
        <authorList>
            <consortium name="RefSeq"/>
        </authorList>
    </citation>
    <scope>IDENTIFICATION</scope>
    <source>
        <strain evidence="2">USDA-PBARC FA_bdor</strain>
        <tissue evidence="2">Whole organism</tissue>
    </source>
</reference>
<dbReference type="Proteomes" id="UP000694866">
    <property type="component" value="Unplaced"/>
</dbReference>
<keyword evidence="1" id="KW-1185">Reference proteome</keyword>
<gene>
    <name evidence="2" type="primary">LOC105267083</name>
</gene>
<dbReference type="RefSeq" id="XP_011304001.1">
    <property type="nucleotide sequence ID" value="XM_011305699.1"/>
</dbReference>
<evidence type="ECO:0000313" key="2">
    <source>
        <dbReference type="RefSeq" id="XP_011304001.1"/>
    </source>
</evidence>
<protein>
    <submittedName>
        <fullName evidence="2">Uncharacterized protein</fullName>
    </submittedName>
</protein>
<dbReference type="OrthoDB" id="6437663at2759"/>
<accession>A0A9R1TZY3</accession>
<dbReference type="AlphaFoldDB" id="A0A9R1TZY3"/>
<dbReference type="GeneID" id="105267083"/>
<proteinExistence type="predicted"/>
<sequence>MEVPYEFHLRLERLAMVQISASLWKLPSILQQMKTFFTKDHAGEFQLLLIQYVTELHQKENWGVIISHITSMKHSFLPVFLKPSVMYLVEQMGMRIFEWLRSVTAKLLKYSKIEDYAQNIEYFIDNIEWTSMGTIDSIQIFKNRYDNPNIDKDYFMWFEACNYCLEDYAKNLWAQRSPESKQKTISKISGTIDDDFCLVAYWQSIIDKVPDIKQQLFMKNGRAVNRLCSSRDSIAVVMFKLSVYLGNEHAVRYFWNMMSCEERTKKAITGCEIILERRCTYPYCYATYCKKCSDIFCFLLLQMTHEERLQLIANEFDKTYDPFNTWILLLNWPWEDLFVQTLERAWGCFSIFDCKFFINKFETTVYTVDENYKLPQTSVYHKEILYKVCMSSPRNLRPHFTSRYKQLTTPPPEVTRKGPEIVRKLRLLKKPRLEFRSRCRHKKLRIERQE</sequence>
<dbReference type="KEGG" id="fas:105267083"/>
<organism evidence="1 2">
    <name type="scientific">Fopius arisanus</name>
    <dbReference type="NCBI Taxonomy" id="64838"/>
    <lineage>
        <taxon>Eukaryota</taxon>
        <taxon>Metazoa</taxon>
        <taxon>Ecdysozoa</taxon>
        <taxon>Arthropoda</taxon>
        <taxon>Hexapoda</taxon>
        <taxon>Insecta</taxon>
        <taxon>Pterygota</taxon>
        <taxon>Neoptera</taxon>
        <taxon>Endopterygota</taxon>
        <taxon>Hymenoptera</taxon>
        <taxon>Apocrita</taxon>
        <taxon>Ichneumonoidea</taxon>
        <taxon>Braconidae</taxon>
        <taxon>Opiinae</taxon>
        <taxon>Fopius</taxon>
    </lineage>
</organism>
<name>A0A9R1TZY3_9HYME</name>
<evidence type="ECO:0000313" key="1">
    <source>
        <dbReference type="Proteomes" id="UP000694866"/>
    </source>
</evidence>